<evidence type="ECO:0000256" key="1">
    <source>
        <dbReference type="ARBA" id="ARBA00022490"/>
    </source>
</evidence>
<dbReference type="InterPro" id="IPR035911">
    <property type="entry name" value="MurE/MurF_N"/>
</dbReference>
<organism evidence="15 16">
    <name type="scientific">Paenibacillus agilis</name>
    <dbReference type="NCBI Taxonomy" id="3020863"/>
    <lineage>
        <taxon>Bacteria</taxon>
        <taxon>Bacillati</taxon>
        <taxon>Bacillota</taxon>
        <taxon>Bacilli</taxon>
        <taxon>Bacillales</taxon>
        <taxon>Paenibacillaceae</taxon>
        <taxon>Paenibacillus</taxon>
    </lineage>
</organism>
<dbReference type="InterPro" id="IPR013221">
    <property type="entry name" value="Mur_ligase_cen"/>
</dbReference>
<evidence type="ECO:0000256" key="4">
    <source>
        <dbReference type="ARBA" id="ARBA00022741"/>
    </source>
</evidence>
<sequence length="470" mass="50981">MNERSLAAIAAMCGGKLVHPAHADIAVKGVYTDSRQKNIGALFVPLSGERFDGHVYVEQAIRHGAAAALWQNDHPHPSVELPLILVEDTLAALQQLAQSYIQELPVQIVAVTGSNGKTTTKDLVASVLSARYRVHKTEGNFNNHIGLPLTVLNMAEDTQIAVLEMGMSGRGEIELLTKLVNPHVTIVTNVGDAHLLQLGSRKEIARAKLEIISGLREGGLFICHGDEPLITEVLEESETVQPASMKTVKFGLQAYCDYKPDAIMQSEEGISFTLSSEAFGPMMYRLPILGQHNVMNALAAIAVAQHFGVPQPLIAEGLERARISGMRIEKTVTRDGWILLNDAYNASPTATKAAIQVLAAMPKDDAAKRIAILGDMLELGETEEQLHFEVGTAITPEMADVVLTYGRLGRCIAKGAVTQLSADAVRAFDSKDELQHYFAAIVKEGDVVLLKASRGMKLEEVVKDWIHAQH</sequence>
<dbReference type="GO" id="GO:0005737">
    <property type="term" value="C:cytoplasm"/>
    <property type="evidence" value="ECO:0007669"/>
    <property type="project" value="UniProtKB-SubCell"/>
</dbReference>
<dbReference type="InterPro" id="IPR000713">
    <property type="entry name" value="Mur_ligase_N"/>
</dbReference>
<dbReference type="GO" id="GO:0008360">
    <property type="term" value="P:regulation of cell shape"/>
    <property type="evidence" value="ECO:0007669"/>
    <property type="project" value="UniProtKB-KW"/>
</dbReference>
<reference evidence="15 16" key="1">
    <citation type="submission" date="2019-07" db="EMBL/GenBank/DDBJ databases">
        <authorList>
            <person name="Kim J."/>
        </authorList>
    </citation>
    <scope>NUCLEOTIDE SEQUENCE [LARGE SCALE GENOMIC DNA]</scope>
    <source>
        <strain evidence="15 16">N4</strain>
    </source>
</reference>
<dbReference type="OrthoDB" id="9801978at2"/>
<dbReference type="PANTHER" id="PTHR43024">
    <property type="entry name" value="UDP-N-ACETYLMURAMOYL-TRIPEPTIDE--D-ALANYL-D-ALANINE LIGASE"/>
    <property type="match status" value="1"/>
</dbReference>
<evidence type="ECO:0000256" key="6">
    <source>
        <dbReference type="ARBA" id="ARBA00022960"/>
    </source>
</evidence>
<proteinExistence type="inferred from homology"/>
<evidence type="ECO:0000259" key="14">
    <source>
        <dbReference type="Pfam" id="PF08245"/>
    </source>
</evidence>
<keyword evidence="9 10" id="KW-0961">Cell wall biogenesis/degradation</keyword>
<evidence type="ECO:0000256" key="9">
    <source>
        <dbReference type="ARBA" id="ARBA00023316"/>
    </source>
</evidence>
<evidence type="ECO:0000259" key="13">
    <source>
        <dbReference type="Pfam" id="PF02875"/>
    </source>
</evidence>
<comment type="similarity">
    <text evidence="10">Belongs to the MurCDEF family. MurF subfamily.</text>
</comment>
<dbReference type="SUPFAM" id="SSF53244">
    <property type="entry name" value="MurD-like peptide ligases, peptide-binding domain"/>
    <property type="match status" value="1"/>
</dbReference>
<keyword evidence="8 10" id="KW-0131">Cell cycle</keyword>
<comment type="caution">
    <text evidence="15">The sequence shown here is derived from an EMBL/GenBank/DDBJ whole genome shotgun (WGS) entry which is preliminary data.</text>
</comment>
<dbReference type="InterPro" id="IPR051046">
    <property type="entry name" value="MurCDEF_CellWall_CoF430Synth"/>
</dbReference>
<dbReference type="Gene3D" id="3.40.1390.10">
    <property type="entry name" value="MurE/MurF, N-terminal domain"/>
    <property type="match status" value="1"/>
</dbReference>
<keyword evidence="5 10" id="KW-0067">ATP-binding</keyword>
<feature type="binding site" evidence="10">
    <location>
        <begin position="113"/>
        <end position="119"/>
    </location>
    <ligand>
        <name>ATP</name>
        <dbReference type="ChEBI" id="CHEBI:30616"/>
    </ligand>
</feature>
<accession>A0A559J2Z2</accession>
<dbReference type="InterPro" id="IPR004101">
    <property type="entry name" value="Mur_ligase_C"/>
</dbReference>
<dbReference type="AlphaFoldDB" id="A0A559J2Z2"/>
<evidence type="ECO:0000256" key="10">
    <source>
        <dbReference type="HAMAP-Rule" id="MF_02019"/>
    </source>
</evidence>
<dbReference type="InterPro" id="IPR036565">
    <property type="entry name" value="Mur-like_cat_sf"/>
</dbReference>
<dbReference type="GO" id="GO:0047480">
    <property type="term" value="F:UDP-N-acetylmuramoyl-tripeptide-D-alanyl-D-alanine ligase activity"/>
    <property type="evidence" value="ECO:0007669"/>
    <property type="project" value="UniProtKB-UniRule"/>
</dbReference>
<dbReference type="Gene3D" id="3.40.1190.10">
    <property type="entry name" value="Mur-like, catalytic domain"/>
    <property type="match status" value="1"/>
</dbReference>
<feature type="domain" description="Mur ligase N-terminal catalytic" evidence="12">
    <location>
        <begin position="27"/>
        <end position="100"/>
    </location>
</feature>
<evidence type="ECO:0000256" key="7">
    <source>
        <dbReference type="ARBA" id="ARBA00022984"/>
    </source>
</evidence>
<dbReference type="Gene3D" id="3.90.190.20">
    <property type="entry name" value="Mur ligase, C-terminal domain"/>
    <property type="match status" value="1"/>
</dbReference>
<comment type="catalytic activity">
    <reaction evidence="10 11">
        <text>D-alanyl-D-alanine + UDP-N-acetyl-alpha-D-muramoyl-L-alanyl-gamma-D-glutamyl-meso-2,6-diaminopimelate + ATP = UDP-N-acetyl-alpha-D-muramoyl-L-alanyl-gamma-D-glutamyl-meso-2,6-diaminopimeloyl-D-alanyl-D-alanine + ADP + phosphate + H(+)</text>
        <dbReference type="Rhea" id="RHEA:28374"/>
        <dbReference type="ChEBI" id="CHEBI:15378"/>
        <dbReference type="ChEBI" id="CHEBI:30616"/>
        <dbReference type="ChEBI" id="CHEBI:43474"/>
        <dbReference type="ChEBI" id="CHEBI:57822"/>
        <dbReference type="ChEBI" id="CHEBI:61386"/>
        <dbReference type="ChEBI" id="CHEBI:83905"/>
        <dbReference type="ChEBI" id="CHEBI:456216"/>
        <dbReference type="EC" id="6.3.2.10"/>
    </reaction>
</comment>
<evidence type="ECO:0000313" key="15">
    <source>
        <dbReference type="EMBL" id="TVX94255.1"/>
    </source>
</evidence>
<keyword evidence="1 10" id="KW-0963">Cytoplasm</keyword>
<keyword evidence="7 10" id="KW-0573">Peptidoglycan synthesis</keyword>
<keyword evidence="6 10" id="KW-0133">Cell shape</keyword>
<dbReference type="GO" id="GO:0005524">
    <property type="term" value="F:ATP binding"/>
    <property type="evidence" value="ECO:0007669"/>
    <property type="project" value="UniProtKB-UniRule"/>
</dbReference>
<keyword evidence="2 10" id="KW-0436">Ligase</keyword>
<dbReference type="GO" id="GO:0071555">
    <property type="term" value="P:cell wall organization"/>
    <property type="evidence" value="ECO:0007669"/>
    <property type="project" value="UniProtKB-KW"/>
</dbReference>
<comment type="subcellular location">
    <subcellularLocation>
        <location evidence="10 11">Cytoplasm</location>
    </subcellularLocation>
</comment>
<evidence type="ECO:0000256" key="11">
    <source>
        <dbReference type="RuleBase" id="RU004136"/>
    </source>
</evidence>
<feature type="domain" description="Mur ligase C-terminal" evidence="13">
    <location>
        <begin position="327"/>
        <end position="454"/>
    </location>
</feature>
<dbReference type="Pfam" id="PF01225">
    <property type="entry name" value="Mur_ligase"/>
    <property type="match status" value="1"/>
</dbReference>
<evidence type="ECO:0000313" key="16">
    <source>
        <dbReference type="Proteomes" id="UP000318102"/>
    </source>
</evidence>
<dbReference type="UniPathway" id="UPA00219"/>
<dbReference type="SUPFAM" id="SSF63418">
    <property type="entry name" value="MurE/MurF N-terminal domain"/>
    <property type="match status" value="1"/>
</dbReference>
<gene>
    <name evidence="10" type="primary">murF</name>
    <name evidence="15" type="ORF">FPZ44_15070</name>
</gene>
<dbReference type="EMBL" id="VNJK01000001">
    <property type="protein sequence ID" value="TVX94255.1"/>
    <property type="molecule type" value="Genomic_DNA"/>
</dbReference>
<dbReference type="GO" id="GO:0008766">
    <property type="term" value="F:UDP-N-acetylmuramoylalanyl-D-glutamyl-2,6-diaminopimelate-D-alanyl-D-alanine ligase activity"/>
    <property type="evidence" value="ECO:0007669"/>
    <property type="project" value="RHEA"/>
</dbReference>
<dbReference type="Pfam" id="PF08245">
    <property type="entry name" value="Mur_ligase_M"/>
    <property type="match status" value="1"/>
</dbReference>
<keyword evidence="3 10" id="KW-0132">Cell division</keyword>
<comment type="pathway">
    <text evidence="10 11">Cell wall biogenesis; peptidoglycan biosynthesis.</text>
</comment>
<comment type="function">
    <text evidence="10 11">Involved in cell wall formation. Catalyzes the final step in the synthesis of UDP-N-acetylmuramoyl-pentapeptide, the precursor of murein.</text>
</comment>
<dbReference type="SUPFAM" id="SSF53623">
    <property type="entry name" value="MurD-like peptide ligases, catalytic domain"/>
    <property type="match status" value="1"/>
</dbReference>
<dbReference type="InterPro" id="IPR005863">
    <property type="entry name" value="UDP-N-AcMur_synth"/>
</dbReference>
<dbReference type="EC" id="6.3.2.10" evidence="10 11"/>
<evidence type="ECO:0000256" key="3">
    <source>
        <dbReference type="ARBA" id="ARBA00022618"/>
    </source>
</evidence>
<dbReference type="NCBIfam" id="TIGR01143">
    <property type="entry name" value="murF"/>
    <property type="match status" value="1"/>
</dbReference>
<dbReference type="HAMAP" id="MF_02019">
    <property type="entry name" value="MurF"/>
    <property type="match status" value="1"/>
</dbReference>
<dbReference type="Pfam" id="PF02875">
    <property type="entry name" value="Mur_ligase_C"/>
    <property type="match status" value="1"/>
</dbReference>
<dbReference type="GO" id="GO:0051301">
    <property type="term" value="P:cell division"/>
    <property type="evidence" value="ECO:0007669"/>
    <property type="project" value="UniProtKB-KW"/>
</dbReference>
<evidence type="ECO:0000259" key="12">
    <source>
        <dbReference type="Pfam" id="PF01225"/>
    </source>
</evidence>
<evidence type="ECO:0000256" key="2">
    <source>
        <dbReference type="ARBA" id="ARBA00022598"/>
    </source>
</evidence>
<protein>
    <recommendedName>
        <fullName evidence="10 11">UDP-N-acetylmuramoyl-tripeptide--D-alanyl-D-alanine ligase</fullName>
        <ecNumber evidence="10 11">6.3.2.10</ecNumber>
    </recommendedName>
    <alternativeName>
        <fullName evidence="10">D-alanyl-D-alanine-adding enzyme</fullName>
    </alternativeName>
</protein>
<dbReference type="Proteomes" id="UP000318102">
    <property type="component" value="Unassembled WGS sequence"/>
</dbReference>
<keyword evidence="4 10" id="KW-0547">Nucleotide-binding</keyword>
<dbReference type="GO" id="GO:0009252">
    <property type="term" value="P:peptidoglycan biosynthetic process"/>
    <property type="evidence" value="ECO:0007669"/>
    <property type="project" value="UniProtKB-UniRule"/>
</dbReference>
<dbReference type="PANTHER" id="PTHR43024:SF1">
    <property type="entry name" value="UDP-N-ACETYLMURAMOYL-TRIPEPTIDE--D-ALANYL-D-ALANINE LIGASE"/>
    <property type="match status" value="1"/>
</dbReference>
<dbReference type="RefSeq" id="WP_144991365.1">
    <property type="nucleotide sequence ID" value="NZ_VNJK01000001.1"/>
</dbReference>
<name>A0A559J2Z2_9BACL</name>
<keyword evidence="16" id="KW-1185">Reference proteome</keyword>
<feature type="domain" description="Mur ligase central" evidence="14">
    <location>
        <begin position="111"/>
        <end position="304"/>
    </location>
</feature>
<evidence type="ECO:0000256" key="8">
    <source>
        <dbReference type="ARBA" id="ARBA00023306"/>
    </source>
</evidence>
<evidence type="ECO:0000256" key="5">
    <source>
        <dbReference type="ARBA" id="ARBA00022840"/>
    </source>
</evidence>
<dbReference type="InterPro" id="IPR036615">
    <property type="entry name" value="Mur_ligase_C_dom_sf"/>
</dbReference>